<organism evidence="3 4">
    <name type="scientific">Riccia fluitans</name>
    <dbReference type="NCBI Taxonomy" id="41844"/>
    <lineage>
        <taxon>Eukaryota</taxon>
        <taxon>Viridiplantae</taxon>
        <taxon>Streptophyta</taxon>
        <taxon>Embryophyta</taxon>
        <taxon>Marchantiophyta</taxon>
        <taxon>Marchantiopsida</taxon>
        <taxon>Marchantiidae</taxon>
        <taxon>Marchantiales</taxon>
        <taxon>Ricciaceae</taxon>
        <taxon>Riccia</taxon>
    </lineage>
</organism>
<dbReference type="GO" id="GO:0042742">
    <property type="term" value="P:defense response to bacterium"/>
    <property type="evidence" value="ECO:0007669"/>
    <property type="project" value="UniProtKB-KW"/>
</dbReference>
<dbReference type="GO" id="GO:0031640">
    <property type="term" value="P:killing of cells of another organism"/>
    <property type="evidence" value="ECO:0007669"/>
    <property type="project" value="UniProtKB-KW"/>
</dbReference>
<dbReference type="InterPro" id="IPR023346">
    <property type="entry name" value="Lysozyme-like_dom_sf"/>
</dbReference>
<keyword evidence="4" id="KW-1185">Reference proteome</keyword>
<keyword evidence="2" id="KW-0081">Bacteriolytic enzyme</keyword>
<dbReference type="GO" id="GO:0003824">
    <property type="term" value="F:catalytic activity"/>
    <property type="evidence" value="ECO:0007669"/>
    <property type="project" value="UniProtKB-KW"/>
</dbReference>
<sequence length="167" mass="19422">MCVGEVAELLSMHEGRHHMAYDHRGGWRAVGCGYNLDQDVDRRKKELQELGLDYDKVYKGEQRLEGMEITELLILDAKRALDRVGENIKRLENFSCEMKAVFADIQHTAGSAEKFPREDIDQVIEKVASEEWEKAADELEKTDWCSKSHHRFRCDHNLELLEKGCNW</sequence>
<dbReference type="PANTHER" id="PTHR37406:SF1">
    <property type="entry name" value="T4-TYPE LYSOZYME 1-RELATED"/>
    <property type="match status" value="1"/>
</dbReference>
<dbReference type="InterPro" id="IPR052619">
    <property type="entry name" value="Phage_lysozyme-like"/>
</dbReference>
<evidence type="ECO:0000256" key="2">
    <source>
        <dbReference type="ARBA" id="ARBA00022638"/>
    </source>
</evidence>
<dbReference type="PANTHER" id="PTHR37406">
    <property type="entry name" value="T4-TYPE LYSOZYME 1-RELATED"/>
    <property type="match status" value="1"/>
</dbReference>
<gene>
    <name evidence="3" type="ORF">R1flu_009965</name>
</gene>
<keyword evidence="1" id="KW-0929">Antimicrobial</keyword>
<dbReference type="SUPFAM" id="SSF53955">
    <property type="entry name" value="Lysozyme-like"/>
    <property type="match status" value="1"/>
</dbReference>
<dbReference type="Proteomes" id="UP001605036">
    <property type="component" value="Unassembled WGS sequence"/>
</dbReference>
<protein>
    <submittedName>
        <fullName evidence="3">Uncharacterized protein</fullName>
    </submittedName>
</protein>
<reference evidence="3 4" key="1">
    <citation type="submission" date="2024-09" db="EMBL/GenBank/DDBJ databases">
        <title>Chromosome-scale assembly of Riccia fluitans.</title>
        <authorList>
            <person name="Paukszto L."/>
            <person name="Sawicki J."/>
            <person name="Karawczyk K."/>
            <person name="Piernik-Szablinska J."/>
            <person name="Szczecinska M."/>
            <person name="Mazdziarz M."/>
        </authorList>
    </citation>
    <scope>NUCLEOTIDE SEQUENCE [LARGE SCALE GENOMIC DNA]</scope>
    <source>
        <strain evidence="3">Rf_01</strain>
        <tissue evidence="3">Aerial parts of the thallus</tissue>
    </source>
</reference>
<dbReference type="Gene3D" id="1.10.530.40">
    <property type="match status" value="1"/>
</dbReference>
<dbReference type="AlphaFoldDB" id="A0ABD1Z4I1"/>
<evidence type="ECO:0000313" key="3">
    <source>
        <dbReference type="EMBL" id="KAL2642378.1"/>
    </source>
</evidence>
<accession>A0ABD1Z4I1</accession>
<name>A0ABD1Z4I1_9MARC</name>
<dbReference type="InterPro" id="IPR023347">
    <property type="entry name" value="Lysozyme_dom_sf"/>
</dbReference>
<proteinExistence type="predicted"/>
<evidence type="ECO:0000256" key="1">
    <source>
        <dbReference type="ARBA" id="ARBA00022529"/>
    </source>
</evidence>
<evidence type="ECO:0000313" key="4">
    <source>
        <dbReference type="Proteomes" id="UP001605036"/>
    </source>
</evidence>
<comment type="caution">
    <text evidence="3">The sequence shown here is derived from an EMBL/GenBank/DDBJ whole genome shotgun (WGS) entry which is preliminary data.</text>
</comment>
<dbReference type="EMBL" id="JBHFFA010000002">
    <property type="protein sequence ID" value="KAL2642378.1"/>
    <property type="molecule type" value="Genomic_DNA"/>
</dbReference>